<dbReference type="GeneID" id="66872064"/>
<evidence type="ECO:0000313" key="6">
    <source>
        <dbReference type="EMBL" id="KNE19052.1"/>
    </source>
</evidence>
<dbReference type="InterPro" id="IPR002711">
    <property type="entry name" value="HNH"/>
</dbReference>
<keyword evidence="2" id="KW-0378">Hydrolase</keyword>
<keyword evidence="1" id="KW-0540">Nuclease</keyword>
<dbReference type="GO" id="GO:0016787">
    <property type="term" value="F:hydrolase activity"/>
    <property type="evidence" value="ECO:0007669"/>
    <property type="project" value="UniProtKB-KW"/>
</dbReference>
<evidence type="ECO:0000313" key="7">
    <source>
        <dbReference type="Proteomes" id="UP000036780"/>
    </source>
</evidence>
<dbReference type="EMBL" id="LGTO01000007">
    <property type="protein sequence ID" value="KNE19052.1"/>
    <property type="molecule type" value="Genomic_DNA"/>
</dbReference>
<comment type="similarity">
    <text evidence="3">Belongs to the HNH nuclease family.</text>
</comment>
<dbReference type="OrthoDB" id="962665at2"/>
<comment type="caution">
    <text evidence="6">The sequence shown here is derived from an EMBL/GenBank/DDBJ whole genome shotgun (WGS) entry which is preliminary data.</text>
</comment>
<dbReference type="PANTHER" id="PTHR41286">
    <property type="entry name" value="HNH NUCLEASE YAJD-RELATED"/>
    <property type="match status" value="1"/>
</dbReference>
<dbReference type="PATRIC" id="fig|1473.5.peg.691"/>
<dbReference type="RefSeq" id="WP_050351554.1">
    <property type="nucleotide sequence ID" value="NZ_CP073011.1"/>
</dbReference>
<accession>A0A0L0QKE7</accession>
<evidence type="ECO:0000256" key="1">
    <source>
        <dbReference type="ARBA" id="ARBA00022722"/>
    </source>
</evidence>
<sequence length="121" mass="14461">MNIKKRCGKIGCKALIGIKETYCSQHKNYNHKRYEQIRTSTEEGRAYKRFYDTKEWKSLRYQAMLRDGFICVCCGKEAKVCDHIIPTKVRWDLRLDINNTQSLCFECHNKKTKQDKIKYNL</sequence>
<evidence type="ECO:0000256" key="2">
    <source>
        <dbReference type="ARBA" id="ARBA00022801"/>
    </source>
</evidence>
<dbReference type="CDD" id="cd00085">
    <property type="entry name" value="HNHc"/>
    <property type="match status" value="1"/>
</dbReference>
<dbReference type="GO" id="GO:0008270">
    <property type="term" value="F:zinc ion binding"/>
    <property type="evidence" value="ECO:0007669"/>
    <property type="project" value="InterPro"/>
</dbReference>
<dbReference type="GO" id="GO:0005829">
    <property type="term" value="C:cytosol"/>
    <property type="evidence" value="ECO:0007669"/>
    <property type="project" value="TreeGrafter"/>
</dbReference>
<keyword evidence="7" id="KW-1185">Reference proteome</keyword>
<evidence type="ECO:0000256" key="4">
    <source>
        <dbReference type="ARBA" id="ARBA00040194"/>
    </source>
</evidence>
<dbReference type="SMART" id="SM00507">
    <property type="entry name" value="HNHc"/>
    <property type="match status" value="1"/>
</dbReference>
<dbReference type="GO" id="GO:0004519">
    <property type="term" value="F:endonuclease activity"/>
    <property type="evidence" value="ECO:0007669"/>
    <property type="project" value="InterPro"/>
</dbReference>
<gene>
    <name evidence="6" type="ORF">AFK71_10850</name>
</gene>
<dbReference type="Gene3D" id="1.10.30.50">
    <property type="match status" value="1"/>
</dbReference>
<name>A0A0L0QKE7_VIRPA</name>
<dbReference type="Pfam" id="PF01844">
    <property type="entry name" value="HNH"/>
    <property type="match status" value="1"/>
</dbReference>
<organism evidence="6 7">
    <name type="scientific">Virgibacillus pantothenticus</name>
    <dbReference type="NCBI Taxonomy" id="1473"/>
    <lineage>
        <taxon>Bacteria</taxon>
        <taxon>Bacillati</taxon>
        <taxon>Bacillota</taxon>
        <taxon>Bacilli</taxon>
        <taxon>Bacillales</taxon>
        <taxon>Bacillaceae</taxon>
        <taxon>Virgibacillus</taxon>
    </lineage>
</organism>
<feature type="domain" description="HNH nuclease" evidence="5">
    <location>
        <begin position="59"/>
        <end position="109"/>
    </location>
</feature>
<dbReference type="PANTHER" id="PTHR41286:SF1">
    <property type="entry name" value="HNH NUCLEASE YAJD-RELATED"/>
    <property type="match status" value="1"/>
</dbReference>
<dbReference type="AlphaFoldDB" id="A0A0L0QKE7"/>
<dbReference type="InterPro" id="IPR003615">
    <property type="entry name" value="HNH_nuc"/>
</dbReference>
<evidence type="ECO:0000256" key="3">
    <source>
        <dbReference type="ARBA" id="ARBA00038412"/>
    </source>
</evidence>
<evidence type="ECO:0000259" key="5">
    <source>
        <dbReference type="SMART" id="SM00507"/>
    </source>
</evidence>
<reference evidence="7" key="1">
    <citation type="submission" date="2015-07" db="EMBL/GenBank/DDBJ databases">
        <title>Fjat-10053 dsm26.</title>
        <authorList>
            <person name="Liu B."/>
            <person name="Wang J."/>
            <person name="Zhu Y."/>
            <person name="Liu G."/>
            <person name="Chen Q."/>
            <person name="Chen Z."/>
            <person name="Lan J."/>
            <person name="Che J."/>
            <person name="Ge C."/>
            <person name="Shi H."/>
            <person name="Pan Z."/>
            <person name="Liu X."/>
        </authorList>
    </citation>
    <scope>NUCLEOTIDE SEQUENCE [LARGE SCALE GENOMIC DNA]</scope>
    <source>
        <strain evidence="7">DSM 26</strain>
    </source>
</reference>
<protein>
    <recommendedName>
        <fullName evidence="4">Putative HNH nuclease YajD</fullName>
    </recommendedName>
</protein>
<proteinExistence type="inferred from homology"/>
<dbReference type="Proteomes" id="UP000036780">
    <property type="component" value="Unassembled WGS sequence"/>
</dbReference>
<dbReference type="GO" id="GO:0003676">
    <property type="term" value="F:nucleic acid binding"/>
    <property type="evidence" value="ECO:0007669"/>
    <property type="project" value="InterPro"/>
</dbReference>